<dbReference type="Proteomes" id="UP000269945">
    <property type="component" value="Unassembled WGS sequence"/>
</dbReference>
<protein>
    <submittedName>
        <fullName evidence="1">Uncharacterized protein</fullName>
    </submittedName>
</protein>
<dbReference type="EMBL" id="CYRY02011355">
    <property type="protein sequence ID" value="VCW79119.1"/>
    <property type="molecule type" value="Genomic_DNA"/>
</dbReference>
<evidence type="ECO:0000313" key="2">
    <source>
        <dbReference type="Proteomes" id="UP000269945"/>
    </source>
</evidence>
<evidence type="ECO:0000313" key="1">
    <source>
        <dbReference type="EMBL" id="VCW79119.1"/>
    </source>
</evidence>
<dbReference type="AlphaFoldDB" id="A0A9X9PZD0"/>
<accession>A0A9X9PZD0</accession>
<keyword evidence="2" id="KW-1185">Reference proteome</keyword>
<name>A0A9X9PZD0_GULGU</name>
<organism evidence="1 2">
    <name type="scientific">Gulo gulo</name>
    <name type="common">Wolverine</name>
    <name type="synonym">Gluton</name>
    <dbReference type="NCBI Taxonomy" id="48420"/>
    <lineage>
        <taxon>Eukaryota</taxon>
        <taxon>Metazoa</taxon>
        <taxon>Chordata</taxon>
        <taxon>Craniata</taxon>
        <taxon>Vertebrata</taxon>
        <taxon>Euteleostomi</taxon>
        <taxon>Mammalia</taxon>
        <taxon>Eutheria</taxon>
        <taxon>Laurasiatheria</taxon>
        <taxon>Carnivora</taxon>
        <taxon>Caniformia</taxon>
        <taxon>Musteloidea</taxon>
        <taxon>Mustelidae</taxon>
        <taxon>Guloninae</taxon>
        <taxon>Gulo</taxon>
    </lineage>
</organism>
<sequence>MRTLAPRFSCLPARSVRADSLSSLQPCRIPAAPFTDLSRFLRAPYTKALFLRTQTAALPTASPAPGMDFPAIQTALCLRPGPPTP</sequence>
<comment type="caution">
    <text evidence="1">The sequence shown here is derived from an EMBL/GenBank/DDBJ whole genome shotgun (WGS) entry which is preliminary data.</text>
</comment>
<proteinExistence type="predicted"/>
<gene>
    <name evidence="1" type="ORF">BN2614_LOCUS2</name>
</gene>
<reference evidence="1 2" key="1">
    <citation type="submission" date="2018-10" db="EMBL/GenBank/DDBJ databases">
        <authorList>
            <person name="Ekblom R."/>
            <person name="Jareborg N."/>
        </authorList>
    </citation>
    <scope>NUCLEOTIDE SEQUENCE [LARGE SCALE GENOMIC DNA]</scope>
    <source>
        <tissue evidence="1">Muscle</tissue>
    </source>
</reference>